<evidence type="ECO:0000313" key="1">
    <source>
        <dbReference type="EMBL" id="ODS24323.1"/>
    </source>
</evidence>
<dbReference type="AlphaFoldDB" id="A0A1D2QS09"/>
<reference evidence="1 2" key="1">
    <citation type="journal article" date="2016" name="Appl. Environ. Microbiol.">
        <title>Lack of Overt Genome Reduction in the Bryostatin-Producing Bryozoan Symbiont "Candidatus Endobugula sertula".</title>
        <authorList>
            <person name="Miller I.J."/>
            <person name="Vanee N."/>
            <person name="Fong S.S."/>
            <person name="Lim-Fong G.E."/>
            <person name="Kwan J.C."/>
        </authorList>
    </citation>
    <scope>NUCLEOTIDE SEQUENCE [LARGE SCALE GENOMIC DNA]</scope>
    <source>
        <strain evidence="1">AB1-4</strain>
    </source>
</reference>
<protein>
    <submittedName>
        <fullName evidence="1">Uncharacterized protein</fullName>
    </submittedName>
</protein>
<proteinExistence type="predicted"/>
<dbReference type="Proteomes" id="UP000242502">
    <property type="component" value="Unassembled WGS sequence"/>
</dbReference>
<name>A0A1D2QS09_9GAMM</name>
<accession>A0A1D2QS09</accession>
<comment type="caution">
    <text evidence="1">The sequence shown here is derived from an EMBL/GenBank/DDBJ whole genome shotgun (WGS) entry which is preliminary data.</text>
</comment>
<organism evidence="1 2">
    <name type="scientific">Candidatus Endobugula sertula</name>
    <name type="common">Bugula neritina bacterial symbiont</name>
    <dbReference type="NCBI Taxonomy" id="62101"/>
    <lineage>
        <taxon>Bacteria</taxon>
        <taxon>Pseudomonadati</taxon>
        <taxon>Pseudomonadota</taxon>
        <taxon>Gammaproteobacteria</taxon>
        <taxon>Cellvibrionales</taxon>
        <taxon>Cellvibrionaceae</taxon>
        <taxon>Candidatus Endobugula</taxon>
    </lineage>
</organism>
<evidence type="ECO:0000313" key="2">
    <source>
        <dbReference type="Proteomes" id="UP000242502"/>
    </source>
</evidence>
<gene>
    <name evidence="1" type="ORF">AB835_03905</name>
</gene>
<dbReference type="EMBL" id="MDLC01000010">
    <property type="protein sequence ID" value="ODS24323.1"/>
    <property type="molecule type" value="Genomic_DNA"/>
</dbReference>
<sequence>MRKLCKSTKPSLDVAYYEFYSFKTNGESPRVAFYSSWIGYDKFGREVRIPRSLNGLKSIDGIRGIFESPVYVVESDKQLLSWLFNWHGVALITEELAKDYFHSRFNRRHRVADNVPSELIEACNEDYNDNVAS</sequence>